<accession>A0ABP3CHY2</accession>
<reference evidence="3" key="1">
    <citation type="journal article" date="2019" name="Int. J. Syst. Evol. Microbiol.">
        <title>The Global Catalogue of Microorganisms (GCM) 10K type strain sequencing project: providing services to taxonomists for standard genome sequencing and annotation.</title>
        <authorList>
            <consortium name="The Broad Institute Genomics Platform"/>
            <consortium name="The Broad Institute Genome Sequencing Center for Infectious Disease"/>
            <person name="Wu L."/>
            <person name="Ma J."/>
        </authorList>
    </citation>
    <scope>NUCLEOTIDE SEQUENCE [LARGE SCALE GENOMIC DNA]</scope>
    <source>
        <strain evidence="3">JCM 8542</strain>
    </source>
</reference>
<comment type="caution">
    <text evidence="2">The sequence shown here is derived from an EMBL/GenBank/DDBJ whole genome shotgun (WGS) entry which is preliminary data.</text>
</comment>
<organism evidence="2 3">
    <name type="scientific">Selenomonas dianae</name>
    <dbReference type="NCBI Taxonomy" id="135079"/>
    <lineage>
        <taxon>Bacteria</taxon>
        <taxon>Bacillati</taxon>
        <taxon>Bacillota</taxon>
        <taxon>Negativicutes</taxon>
        <taxon>Selenomonadales</taxon>
        <taxon>Selenomonadaceae</taxon>
        <taxon>Selenomonas</taxon>
    </lineage>
</organism>
<evidence type="ECO:0000313" key="3">
    <source>
        <dbReference type="Proteomes" id="UP001500399"/>
    </source>
</evidence>
<dbReference type="EMBL" id="BAAACR010000004">
    <property type="protein sequence ID" value="GAA0205963.1"/>
    <property type="molecule type" value="Genomic_DNA"/>
</dbReference>
<dbReference type="RefSeq" id="WP_304986345.1">
    <property type="nucleotide sequence ID" value="NZ_BAAACR010000004.1"/>
</dbReference>
<sequence>MIPLLEKAIAAISPEWACSRAFYAESLRAYEAGEVTRFNDGWVPINEDTENADKPQRDLIKARARYLERNSDIAGAAVGGIVRNVVGTGIKPQARTGSEELNRRIEALWRDWTAAENCDITGQQNFAELQAMLLRRKIVDGEILIKKVVTRKGRHPLKLQVIKSDLLSSFLMYAPKTNNIIRSGIELNAHLRPLAYWIDRKSADGYVEYNPDRVPAEQIIHLWTRSQPDQIRGISDLAPIIKRLKDTQDYLDAETLTARIAACFSVFITTETGAPGTVGRMGLNTKDPEGKKLKAIRPGMVQYLAPGESIKTANPSRGLANARDYVAIQERLAGAGLGLSYELMSRDFNTSSFSSARQGMLEDRKTFEPMQEFMAAHLCAPIYREWMDLCVMAGSLDIPDYFEHRATYQTVEWVTPGWAWIDPQKEVQADIAAIQNGGKTLAQWCAERGYDWREQLEQMALEKETAEAMGLKLSVHTPITVQAAQSNHVNNADDDKEDADGGKEQE</sequence>
<dbReference type="Pfam" id="PF05136">
    <property type="entry name" value="Phage_portal_2"/>
    <property type="match status" value="1"/>
</dbReference>
<protein>
    <submittedName>
        <fullName evidence="2">Phage portal protein</fullName>
    </submittedName>
</protein>
<dbReference type="NCBIfam" id="TIGR01539">
    <property type="entry name" value="portal_lambda"/>
    <property type="match status" value="1"/>
</dbReference>
<name>A0ABP3CHY2_9FIRM</name>
<evidence type="ECO:0000256" key="1">
    <source>
        <dbReference type="SAM" id="MobiDB-lite"/>
    </source>
</evidence>
<gene>
    <name evidence="2" type="ORF">GCM10008919_06490</name>
</gene>
<evidence type="ECO:0000313" key="2">
    <source>
        <dbReference type="EMBL" id="GAA0205963.1"/>
    </source>
</evidence>
<dbReference type="Proteomes" id="UP001500399">
    <property type="component" value="Unassembled WGS sequence"/>
</dbReference>
<dbReference type="InterPro" id="IPR006429">
    <property type="entry name" value="Phage_lambda_portal"/>
</dbReference>
<keyword evidence="3" id="KW-1185">Reference proteome</keyword>
<feature type="region of interest" description="Disordered" evidence="1">
    <location>
        <begin position="483"/>
        <end position="506"/>
    </location>
</feature>
<proteinExistence type="predicted"/>